<evidence type="ECO:0000313" key="2">
    <source>
        <dbReference type="Proteomes" id="UP000030653"/>
    </source>
</evidence>
<dbReference type="AlphaFoldDB" id="M5FN73"/>
<evidence type="ECO:0000313" key="1">
    <source>
        <dbReference type="EMBL" id="EJT96945.1"/>
    </source>
</evidence>
<dbReference type="HOGENOM" id="CLU_2120999_0_0_1"/>
<reference evidence="1 2" key="1">
    <citation type="journal article" date="2012" name="Science">
        <title>The Paleozoic origin of enzymatic lignin decomposition reconstructed from 31 fungal genomes.</title>
        <authorList>
            <person name="Floudas D."/>
            <person name="Binder M."/>
            <person name="Riley R."/>
            <person name="Barry K."/>
            <person name="Blanchette R.A."/>
            <person name="Henrissat B."/>
            <person name="Martinez A.T."/>
            <person name="Otillar R."/>
            <person name="Spatafora J.W."/>
            <person name="Yadav J.S."/>
            <person name="Aerts A."/>
            <person name="Benoit I."/>
            <person name="Boyd A."/>
            <person name="Carlson A."/>
            <person name="Copeland A."/>
            <person name="Coutinho P.M."/>
            <person name="de Vries R.P."/>
            <person name="Ferreira P."/>
            <person name="Findley K."/>
            <person name="Foster B."/>
            <person name="Gaskell J."/>
            <person name="Glotzer D."/>
            <person name="Gorecki P."/>
            <person name="Heitman J."/>
            <person name="Hesse C."/>
            <person name="Hori C."/>
            <person name="Igarashi K."/>
            <person name="Jurgens J.A."/>
            <person name="Kallen N."/>
            <person name="Kersten P."/>
            <person name="Kohler A."/>
            <person name="Kuees U."/>
            <person name="Kumar T.K.A."/>
            <person name="Kuo A."/>
            <person name="LaButti K."/>
            <person name="Larrondo L.F."/>
            <person name="Lindquist E."/>
            <person name="Ling A."/>
            <person name="Lombard V."/>
            <person name="Lucas S."/>
            <person name="Lundell T."/>
            <person name="Martin R."/>
            <person name="McLaughlin D.J."/>
            <person name="Morgenstern I."/>
            <person name="Morin E."/>
            <person name="Murat C."/>
            <person name="Nagy L.G."/>
            <person name="Nolan M."/>
            <person name="Ohm R.A."/>
            <person name="Patyshakuliyeva A."/>
            <person name="Rokas A."/>
            <person name="Ruiz-Duenas F.J."/>
            <person name="Sabat G."/>
            <person name="Salamov A."/>
            <person name="Samejima M."/>
            <person name="Schmutz J."/>
            <person name="Slot J.C."/>
            <person name="St John F."/>
            <person name="Stenlid J."/>
            <person name="Sun H."/>
            <person name="Sun S."/>
            <person name="Syed K."/>
            <person name="Tsang A."/>
            <person name="Wiebenga A."/>
            <person name="Young D."/>
            <person name="Pisabarro A."/>
            <person name="Eastwood D.C."/>
            <person name="Martin F."/>
            <person name="Cullen D."/>
            <person name="Grigoriev I.V."/>
            <person name="Hibbett D.S."/>
        </authorList>
    </citation>
    <scope>NUCLEOTIDE SEQUENCE [LARGE SCALE GENOMIC DNA]</scope>
    <source>
        <strain evidence="1 2">DJM-731 SS1</strain>
    </source>
</reference>
<gene>
    <name evidence="1" type="ORF">DACRYDRAFT_91896</name>
</gene>
<organism evidence="1 2">
    <name type="scientific">Dacryopinax primogenitus (strain DJM 731)</name>
    <name type="common">Brown rot fungus</name>
    <dbReference type="NCBI Taxonomy" id="1858805"/>
    <lineage>
        <taxon>Eukaryota</taxon>
        <taxon>Fungi</taxon>
        <taxon>Dikarya</taxon>
        <taxon>Basidiomycota</taxon>
        <taxon>Agaricomycotina</taxon>
        <taxon>Dacrymycetes</taxon>
        <taxon>Dacrymycetales</taxon>
        <taxon>Dacrymycetaceae</taxon>
        <taxon>Dacryopinax</taxon>
    </lineage>
</organism>
<dbReference type="GeneID" id="63692092"/>
<accession>M5FN73</accession>
<name>M5FN73_DACPD</name>
<dbReference type="Proteomes" id="UP000030653">
    <property type="component" value="Unassembled WGS sequence"/>
</dbReference>
<sequence length="114" mass="12505">MYALAPAPSSAALTPSSEHRGAIHHLPHADHAHPTGSPTELALPNLYPSYYLYGSAGLMTILRCVDRLGCYTDFLATVAIHQHRFVYIGSPVFLRLAHVLHAMSSHTTSTIRMR</sequence>
<keyword evidence="2" id="KW-1185">Reference proteome</keyword>
<dbReference type="RefSeq" id="XP_040623843.1">
    <property type="nucleotide sequence ID" value="XM_040777030.1"/>
</dbReference>
<dbReference type="EMBL" id="JH795879">
    <property type="protein sequence ID" value="EJT96945.1"/>
    <property type="molecule type" value="Genomic_DNA"/>
</dbReference>
<proteinExistence type="predicted"/>
<protein>
    <submittedName>
        <fullName evidence="1">Uncharacterized protein</fullName>
    </submittedName>
</protein>